<feature type="chain" id="PRO_5044784395" description="MD-2-related lipid-recognition domain-containing protein" evidence="1">
    <location>
        <begin position="23"/>
        <end position="222"/>
    </location>
</feature>
<evidence type="ECO:0000313" key="4">
    <source>
        <dbReference type="Proteomes" id="UP001558652"/>
    </source>
</evidence>
<dbReference type="InterPro" id="IPR003172">
    <property type="entry name" value="ML_dom"/>
</dbReference>
<dbReference type="AlphaFoldDB" id="A0ABD0YX22"/>
<gene>
    <name evidence="3" type="ORF">AAG570_012374</name>
</gene>
<feature type="signal peptide" evidence="1">
    <location>
        <begin position="1"/>
        <end position="22"/>
    </location>
</feature>
<dbReference type="Proteomes" id="UP001558652">
    <property type="component" value="Unassembled WGS sequence"/>
</dbReference>
<protein>
    <recommendedName>
        <fullName evidence="2">MD-2-related lipid-recognition domain-containing protein</fullName>
    </recommendedName>
</protein>
<reference evidence="3 4" key="1">
    <citation type="submission" date="2024-07" db="EMBL/GenBank/DDBJ databases">
        <title>Chromosome-level genome assembly of the water stick insect Ranatra chinensis (Heteroptera: Nepidae).</title>
        <authorList>
            <person name="Liu X."/>
        </authorList>
    </citation>
    <scope>NUCLEOTIDE SEQUENCE [LARGE SCALE GENOMIC DNA]</scope>
    <source>
        <strain evidence="3">Cailab_2021Rc</strain>
        <tissue evidence="3">Muscle</tissue>
    </source>
</reference>
<keyword evidence="1" id="KW-0732">Signal</keyword>
<comment type="caution">
    <text evidence="3">The sequence shown here is derived from an EMBL/GenBank/DDBJ whole genome shotgun (WGS) entry which is preliminary data.</text>
</comment>
<keyword evidence="4" id="KW-1185">Reference proteome</keyword>
<sequence>MSRALIALLFLSVLAVAPLADAQVTGLQPRLKRQWPRNMLSELCVNQVIANLPRVCLGKSVVMVLLPYFIRVNAYIRSIGSSYVAQGTITVNQVIPADTIITSAIVRLTGTTLGLQIPIQVNLCTFLNSTGFIYSLNSSVPITCPIQPGTYGVRYTLPIVSALQTRLRTALQLPLLLLGSTLSCIQTVLILQSGNVTAPTPPIFIQPATGLLGCILPRLLIG</sequence>
<organism evidence="3 4">
    <name type="scientific">Ranatra chinensis</name>
    <dbReference type="NCBI Taxonomy" id="642074"/>
    <lineage>
        <taxon>Eukaryota</taxon>
        <taxon>Metazoa</taxon>
        <taxon>Ecdysozoa</taxon>
        <taxon>Arthropoda</taxon>
        <taxon>Hexapoda</taxon>
        <taxon>Insecta</taxon>
        <taxon>Pterygota</taxon>
        <taxon>Neoptera</taxon>
        <taxon>Paraneoptera</taxon>
        <taxon>Hemiptera</taxon>
        <taxon>Heteroptera</taxon>
        <taxon>Panheteroptera</taxon>
        <taxon>Nepomorpha</taxon>
        <taxon>Nepidae</taxon>
        <taxon>Ranatrinae</taxon>
        <taxon>Ranatra</taxon>
    </lineage>
</organism>
<evidence type="ECO:0000313" key="3">
    <source>
        <dbReference type="EMBL" id="KAL1131137.1"/>
    </source>
</evidence>
<evidence type="ECO:0000256" key="1">
    <source>
        <dbReference type="SAM" id="SignalP"/>
    </source>
</evidence>
<dbReference type="Pfam" id="PF02221">
    <property type="entry name" value="E1_DerP2_DerF2"/>
    <property type="match status" value="1"/>
</dbReference>
<name>A0ABD0YX22_9HEMI</name>
<evidence type="ECO:0000259" key="2">
    <source>
        <dbReference type="Pfam" id="PF02221"/>
    </source>
</evidence>
<dbReference type="EMBL" id="JBFDAA010000007">
    <property type="protein sequence ID" value="KAL1131137.1"/>
    <property type="molecule type" value="Genomic_DNA"/>
</dbReference>
<feature type="domain" description="MD-2-related lipid-recognition" evidence="2">
    <location>
        <begin position="84"/>
        <end position="162"/>
    </location>
</feature>
<proteinExistence type="predicted"/>
<accession>A0ABD0YX22</accession>